<protein>
    <submittedName>
        <fullName evidence="2">Uncharacterized protein</fullName>
    </submittedName>
</protein>
<sequence length="163" mass="17909">MFKNLKEKLATQVTKTNQPFLSSIPSPDSTSKSKDSGTRTSSITSRDDNHETNRSRLDSASSDISQFSVGHSPNYVSPPRTYRPPSDIESEYGGEESDHEGNTTSKSKDSGTRTSSITSRDDNLETNRSRLDSASSDISQFSVGHSPNYVSPPRTYRPPSDIE</sequence>
<organism evidence="2 3">
    <name type="scientific">Adineta steineri</name>
    <dbReference type="NCBI Taxonomy" id="433720"/>
    <lineage>
        <taxon>Eukaryota</taxon>
        <taxon>Metazoa</taxon>
        <taxon>Spiralia</taxon>
        <taxon>Gnathifera</taxon>
        <taxon>Rotifera</taxon>
        <taxon>Eurotatoria</taxon>
        <taxon>Bdelloidea</taxon>
        <taxon>Adinetida</taxon>
        <taxon>Adinetidae</taxon>
        <taxon>Adineta</taxon>
    </lineage>
</organism>
<feature type="compositionally biased region" description="Acidic residues" evidence="1">
    <location>
        <begin position="88"/>
        <end position="98"/>
    </location>
</feature>
<dbReference type="Proteomes" id="UP000663860">
    <property type="component" value="Unassembled WGS sequence"/>
</dbReference>
<evidence type="ECO:0000256" key="1">
    <source>
        <dbReference type="SAM" id="MobiDB-lite"/>
    </source>
</evidence>
<feature type="compositionally biased region" description="Basic and acidic residues" evidence="1">
    <location>
        <begin position="45"/>
        <end position="57"/>
    </location>
</feature>
<dbReference type="AlphaFoldDB" id="A0A815SU47"/>
<evidence type="ECO:0000313" key="3">
    <source>
        <dbReference type="Proteomes" id="UP000663860"/>
    </source>
</evidence>
<feature type="compositionally biased region" description="Polar residues" evidence="1">
    <location>
        <begin position="58"/>
        <end position="75"/>
    </location>
</feature>
<reference evidence="2" key="1">
    <citation type="submission" date="2021-02" db="EMBL/GenBank/DDBJ databases">
        <authorList>
            <person name="Nowell W R."/>
        </authorList>
    </citation>
    <scope>NUCLEOTIDE SEQUENCE</scope>
</reference>
<proteinExistence type="predicted"/>
<name>A0A815SU47_9BILA</name>
<evidence type="ECO:0000313" key="2">
    <source>
        <dbReference type="EMBL" id="CAF1496378.1"/>
    </source>
</evidence>
<feature type="region of interest" description="Disordered" evidence="1">
    <location>
        <begin position="1"/>
        <end position="163"/>
    </location>
</feature>
<gene>
    <name evidence="2" type="ORF">IZO911_LOCUS44771</name>
</gene>
<feature type="compositionally biased region" description="Polar residues" evidence="1">
    <location>
        <begin position="132"/>
        <end position="149"/>
    </location>
</feature>
<dbReference type="EMBL" id="CAJNOE010002949">
    <property type="protein sequence ID" value="CAF1496378.1"/>
    <property type="molecule type" value="Genomic_DNA"/>
</dbReference>
<feature type="non-terminal residue" evidence="2">
    <location>
        <position position="163"/>
    </location>
</feature>
<feature type="compositionally biased region" description="Basic and acidic residues" evidence="1">
    <location>
        <begin position="119"/>
        <end position="131"/>
    </location>
</feature>
<accession>A0A815SU47</accession>
<feature type="compositionally biased region" description="Polar residues" evidence="1">
    <location>
        <begin position="11"/>
        <end position="21"/>
    </location>
</feature>
<comment type="caution">
    <text evidence="2">The sequence shown here is derived from an EMBL/GenBank/DDBJ whole genome shotgun (WGS) entry which is preliminary data.</text>
</comment>